<feature type="transmembrane region" description="Helical" evidence="9">
    <location>
        <begin position="161"/>
        <end position="179"/>
    </location>
</feature>
<keyword evidence="9" id="KW-1133">Transmembrane helix</keyword>
<dbReference type="Pfam" id="PF07690">
    <property type="entry name" value="MFS_1"/>
    <property type="match status" value="1"/>
</dbReference>
<reference evidence="11 12" key="1">
    <citation type="submission" date="2015-01" db="EMBL/GenBank/DDBJ databases">
        <title>Evolution of Trichinella species and genotypes.</title>
        <authorList>
            <person name="Korhonen P.K."/>
            <person name="Edoardo P."/>
            <person name="Giuseppe L.R."/>
            <person name="Gasser R.B."/>
        </authorList>
    </citation>
    <scope>NUCLEOTIDE SEQUENCE [LARGE SCALE GENOMIC DNA]</scope>
    <source>
        <strain evidence="11">ISS1029</strain>
    </source>
</reference>
<dbReference type="InterPro" id="IPR000542">
    <property type="entry name" value="Carn_acyl_trans"/>
</dbReference>
<keyword evidence="5" id="KW-0012">Acyltransferase</keyword>
<keyword evidence="9" id="KW-0812">Transmembrane</keyword>
<dbReference type="GO" id="GO:0043005">
    <property type="term" value="C:neuron projection"/>
    <property type="evidence" value="ECO:0007669"/>
    <property type="project" value="TreeGrafter"/>
</dbReference>
<dbReference type="SUPFAM" id="SSF103473">
    <property type="entry name" value="MFS general substrate transporter"/>
    <property type="match status" value="1"/>
</dbReference>
<evidence type="ECO:0000256" key="1">
    <source>
        <dbReference type="ARBA" id="ARBA00004141"/>
    </source>
</evidence>
<dbReference type="Gene3D" id="3.30.559.70">
    <property type="entry name" value="Choline/Carnitine o-acyltransferase, domain 2"/>
    <property type="match status" value="1"/>
</dbReference>
<dbReference type="GO" id="GO:0008292">
    <property type="term" value="P:acetylcholine biosynthetic process"/>
    <property type="evidence" value="ECO:0007669"/>
    <property type="project" value="TreeGrafter"/>
</dbReference>
<comment type="subcellular location">
    <subcellularLocation>
        <location evidence="1">Membrane</location>
        <topology evidence="1">Multi-pass membrane protein</topology>
    </subcellularLocation>
</comment>
<dbReference type="GO" id="GO:0007274">
    <property type="term" value="P:neuromuscular synaptic transmission"/>
    <property type="evidence" value="ECO:0007669"/>
    <property type="project" value="TreeGrafter"/>
</dbReference>
<dbReference type="SUPFAM" id="SSF52777">
    <property type="entry name" value="CoA-dependent acyltransferases"/>
    <property type="match status" value="2"/>
</dbReference>
<evidence type="ECO:0000256" key="5">
    <source>
        <dbReference type="ARBA" id="ARBA00023315"/>
    </source>
</evidence>
<evidence type="ECO:0000259" key="10">
    <source>
        <dbReference type="PROSITE" id="PS50850"/>
    </source>
</evidence>
<dbReference type="InterPro" id="IPR011701">
    <property type="entry name" value="MFS"/>
</dbReference>
<dbReference type="PANTHER" id="PTHR22589:SF14">
    <property type="entry name" value="CHOLINE O-ACETYLTRANSFERASE"/>
    <property type="match status" value="1"/>
</dbReference>
<dbReference type="EMBL" id="JYDP01000192">
    <property type="protein sequence ID" value="KRZ03488.1"/>
    <property type="molecule type" value="Genomic_DNA"/>
</dbReference>
<evidence type="ECO:0000313" key="12">
    <source>
        <dbReference type="Proteomes" id="UP000055024"/>
    </source>
</evidence>
<dbReference type="GO" id="GO:0004102">
    <property type="term" value="F:choline O-acetyltransferase activity"/>
    <property type="evidence" value="ECO:0007669"/>
    <property type="project" value="UniProtKB-EC"/>
</dbReference>
<feature type="transmembrane region" description="Helical" evidence="9">
    <location>
        <begin position="335"/>
        <end position="354"/>
    </location>
</feature>
<dbReference type="Gene3D" id="3.30.559.10">
    <property type="entry name" value="Chloramphenicol acetyltransferase-like domain"/>
    <property type="match status" value="1"/>
</dbReference>
<feature type="transmembrane region" description="Helical" evidence="9">
    <location>
        <begin position="221"/>
        <end position="239"/>
    </location>
</feature>
<feature type="active site" description="Proton acceptor" evidence="8">
    <location>
        <position position="1012"/>
    </location>
</feature>
<feature type="non-terminal residue" evidence="11">
    <location>
        <position position="1"/>
    </location>
</feature>
<dbReference type="InterPro" id="IPR042231">
    <property type="entry name" value="Cho/carn_acyl_trans_2"/>
</dbReference>
<evidence type="ECO:0000256" key="4">
    <source>
        <dbReference type="ARBA" id="ARBA00022979"/>
    </source>
</evidence>
<dbReference type="GO" id="GO:0022857">
    <property type="term" value="F:transmembrane transporter activity"/>
    <property type="evidence" value="ECO:0007669"/>
    <property type="project" value="InterPro"/>
</dbReference>
<name>A0A0V1GYR6_9BILA</name>
<evidence type="ECO:0000256" key="9">
    <source>
        <dbReference type="SAM" id="Phobius"/>
    </source>
</evidence>
<dbReference type="Gene3D" id="1.20.1250.20">
    <property type="entry name" value="MFS general substrate transporter like domains"/>
    <property type="match status" value="1"/>
</dbReference>
<keyword evidence="3" id="KW-0808">Transferase</keyword>
<evidence type="ECO:0000256" key="3">
    <source>
        <dbReference type="ARBA" id="ARBA00022679"/>
    </source>
</evidence>
<feature type="transmembrane region" description="Helical" evidence="9">
    <location>
        <begin position="292"/>
        <end position="315"/>
    </location>
</feature>
<keyword evidence="12" id="KW-1185">Reference proteome</keyword>
<comment type="caution">
    <text evidence="11">The sequence shown here is derived from an EMBL/GenBank/DDBJ whole genome shotgun (WGS) entry which is preliminary data.</text>
</comment>
<sequence>LEPTEEVHRPPLSSCETEDIALSTLLKIMGFVVPILNRDFDDIRQEVRARIKEEKWQRRLVLIIVSTALLLDNMLYMVIVPIIPDYLRRIGAYKVKYSYQLTNDTVGSENGTEYFVSKLHKVKEYESEDTSLGYLFASKAIIQLLVNPFSGALIDRIGYEIPMIIGLVIMFSSTAIFALGQSYGILFFARSLQGLGSAFADTSGLAMIANRFTEEAERSKALGIALAFISFGSLVAPPFGGVLYEFCGKPVPFLLLSFVCLLDGFMVFMVIHPKTQRAETGERIKGPTVFRLLLDPYIAICAGALVTANVSLAFLEPTISKWMTDTMPTVTEWQIGLVWLPPFLPHVLGVYVAVKLLKRYSQISWLLAAVGLGLEGISCFIVPFATTYTGLIIPLSILCFGISLVDTALLPLLGYLVDTRHASVYGSVYAIADISYSIAYAIGPVVAGTVVANLGFFSLNLIICLSNVLYAPALSFIRSVYSYKPFENDFDDDYKRDVSFNESEFYGSLENQHFDPKQPGHQYSYDQVDSSERSYQNQFDPFEKIATTKSVAQNPSVPIARSNVRPRPPPPPPAQYRLLAGQNSLSIMENMTNFKTLSTKENNVSSTFACCQMTIVEDEKSAYSSSKNKQAGTLLNIASLHCFITILNNPVTVFQLCNMTIPKRLFKIGKDAQFYANFLLQSQKSFNRTECQQRVCDICEVLPKPPVPELKDTLEKYVKYAGVVADSKSQLFQTERFVEHFYRTEGPQLQKRLEEIAEKSSNWINHFWLKTMYLENRAPLPLYSNPGYAFEYPNFHNNNNKDALFKYIALFIQGLFDFKAVVDRRELPSDYSTGLFGGSPMCMEQFWYLFSSYRHPRLGVDTLEQFDTNTEHITVMCNNQIYIMAIMKDGKIIDQDNLARQLATIKFMADKSVTSNHWPVGFITAVNRDKASLAYKILEKDPINRKSLEDIKRSAFVVCLDESLQSDNMMSKDHPASSSLSYMISTVKNRWFDKTFQFIFTEDGRCGVNYEHSVAEGMPMFKMVDHALNYTKSKKSEDDNATKFACYQKPRPLCWNLNEQMRNLVTDCKEEAMKISKSLNIEILHYTGYGKQFIKSVNASPDAIVQMALQWTFFKCHGKLTSTYETASLRRFKQGRVENLRSATPETLNWVKQMENENATMNMKIEAFKLALNKHLQIMHEAVTGYGIDNHLWALKDISLQMCDIMPKIFSDAIFRELFTFRLSTSQIPWLPDNAAVGYGPVVDDGYGCAYKLSDSSIKFFISTLNISDKTNITEFHHTLKTTLDQFQIFLSSFEI</sequence>
<feature type="domain" description="Major facilitator superfamily (MFS) profile" evidence="10">
    <location>
        <begin position="61"/>
        <end position="479"/>
    </location>
</feature>
<dbReference type="PROSITE" id="PS00440">
    <property type="entry name" value="ACYLTRANSF_C_2"/>
    <property type="match status" value="1"/>
</dbReference>
<accession>A0A0V1GYR6</accession>
<dbReference type="Proteomes" id="UP000055024">
    <property type="component" value="Unassembled WGS sequence"/>
</dbReference>
<comment type="similarity">
    <text evidence="2">Belongs to the carnitine/choline acetyltransferase family.</text>
</comment>
<protein>
    <recommendedName>
        <fullName evidence="7">Choline O-acetyltransferase</fullName>
        <ecNumber evidence="6">2.3.1.6</ecNumber>
    </recommendedName>
</protein>
<keyword evidence="9" id="KW-0472">Membrane</keyword>
<dbReference type="PROSITE" id="PS00439">
    <property type="entry name" value="ACYLTRANSF_C_1"/>
    <property type="match status" value="1"/>
</dbReference>
<evidence type="ECO:0000256" key="2">
    <source>
        <dbReference type="ARBA" id="ARBA00005232"/>
    </source>
</evidence>
<feature type="transmembrane region" description="Helical" evidence="9">
    <location>
        <begin position="251"/>
        <end position="271"/>
    </location>
</feature>
<dbReference type="OrthoDB" id="5086884at2759"/>
<dbReference type="GO" id="GO:0005737">
    <property type="term" value="C:cytoplasm"/>
    <property type="evidence" value="ECO:0007669"/>
    <property type="project" value="TreeGrafter"/>
</dbReference>
<dbReference type="InterPro" id="IPR039551">
    <property type="entry name" value="Cho/carn_acyl_trans"/>
</dbReference>
<feature type="transmembrane region" description="Helical" evidence="9">
    <location>
        <begin position="20"/>
        <end position="40"/>
    </location>
</feature>
<dbReference type="GO" id="GO:0016020">
    <property type="term" value="C:membrane"/>
    <property type="evidence" value="ECO:0007669"/>
    <property type="project" value="UniProtKB-SubCell"/>
</dbReference>
<dbReference type="Pfam" id="PF00755">
    <property type="entry name" value="Carn_acyltransf"/>
    <property type="match status" value="1"/>
</dbReference>
<dbReference type="PANTHER" id="PTHR22589">
    <property type="entry name" value="CARNITINE O-ACYLTRANSFERASE"/>
    <property type="match status" value="1"/>
</dbReference>
<proteinExistence type="inferred from homology"/>
<dbReference type="InterPro" id="IPR020846">
    <property type="entry name" value="MFS_dom"/>
</dbReference>
<dbReference type="GO" id="GO:0045202">
    <property type="term" value="C:synapse"/>
    <property type="evidence" value="ECO:0007669"/>
    <property type="project" value="GOC"/>
</dbReference>
<dbReference type="CDD" id="cd17383">
    <property type="entry name" value="MFS_SLC18A3_VAChT"/>
    <property type="match status" value="1"/>
</dbReference>
<gene>
    <name evidence="11" type="primary">unc-17</name>
    <name evidence="11" type="ORF">T11_16197</name>
</gene>
<organism evidence="11 12">
    <name type="scientific">Trichinella zimbabwensis</name>
    <dbReference type="NCBI Taxonomy" id="268475"/>
    <lineage>
        <taxon>Eukaryota</taxon>
        <taxon>Metazoa</taxon>
        <taxon>Ecdysozoa</taxon>
        <taxon>Nematoda</taxon>
        <taxon>Enoplea</taxon>
        <taxon>Dorylaimia</taxon>
        <taxon>Trichinellida</taxon>
        <taxon>Trichinellidae</taxon>
        <taxon>Trichinella</taxon>
    </lineage>
</organism>
<feature type="transmembrane region" description="Helical" evidence="9">
    <location>
        <begin position="60"/>
        <end position="83"/>
    </location>
</feature>
<dbReference type="PROSITE" id="PS50850">
    <property type="entry name" value="MFS"/>
    <property type="match status" value="1"/>
</dbReference>
<dbReference type="InterPro" id="IPR036259">
    <property type="entry name" value="MFS_trans_sf"/>
</dbReference>
<keyword evidence="4" id="KW-0530">Neurotransmitter biosynthesis</keyword>
<evidence type="ECO:0000313" key="11">
    <source>
        <dbReference type="EMBL" id="KRZ03488.1"/>
    </source>
</evidence>
<dbReference type="InterPro" id="IPR023213">
    <property type="entry name" value="CAT-like_dom_sf"/>
</dbReference>
<feature type="transmembrane region" description="Helical" evidence="9">
    <location>
        <begin position="366"/>
        <end position="385"/>
    </location>
</feature>
<dbReference type="EC" id="2.3.1.6" evidence="6"/>
<evidence type="ECO:0000256" key="6">
    <source>
        <dbReference type="ARBA" id="ARBA00039091"/>
    </source>
</evidence>
<feature type="transmembrane region" description="Helical" evidence="9">
    <location>
        <begin position="391"/>
        <end position="417"/>
    </location>
</feature>
<evidence type="ECO:0000256" key="8">
    <source>
        <dbReference type="PIRSR" id="PIRSR600542-1"/>
    </source>
</evidence>
<evidence type="ECO:0000256" key="7">
    <source>
        <dbReference type="ARBA" id="ARBA00040495"/>
    </source>
</evidence>